<accession>A0ABU4D7U9</accession>
<evidence type="ECO:0000313" key="2">
    <source>
        <dbReference type="EMBL" id="MDV6305357.1"/>
    </source>
</evidence>
<comment type="caution">
    <text evidence="2">The sequence shown here is derived from an EMBL/GenBank/DDBJ whole genome shotgun (WGS) entry which is preliminary data.</text>
</comment>
<organism evidence="2 3">
    <name type="scientific">Rhodococcus cerastii</name>
    <dbReference type="NCBI Taxonomy" id="908616"/>
    <lineage>
        <taxon>Bacteria</taxon>
        <taxon>Bacillati</taxon>
        <taxon>Actinomycetota</taxon>
        <taxon>Actinomycetes</taxon>
        <taxon>Mycobacteriales</taxon>
        <taxon>Nocardiaceae</taxon>
        <taxon>Rhodococcus</taxon>
    </lineage>
</organism>
<sequence length="163" mass="17709">MSTRDGEPDSNRAISNDEHQPHGAAPRGAASELLLTRSMQYIRDALNLLSHDDVAEILGHGAARLALTVDELRTAGRLIGFPSPAGAYEYPSFQIDTELHRVHPIAAQANRALRADRDPYGVASWWLTTTDLLDGRSPLDELTDGTLTAIAVDNILNLLRSGM</sequence>
<protein>
    <recommendedName>
        <fullName evidence="4">Antitoxin Xre/MbcA/ParS-like toxin-binding domain-containing protein</fullName>
    </recommendedName>
</protein>
<evidence type="ECO:0000256" key="1">
    <source>
        <dbReference type="SAM" id="MobiDB-lite"/>
    </source>
</evidence>
<name>A0ABU4D7U9_9NOCA</name>
<feature type="compositionally biased region" description="Basic and acidic residues" evidence="1">
    <location>
        <begin position="1"/>
        <end position="21"/>
    </location>
</feature>
<feature type="region of interest" description="Disordered" evidence="1">
    <location>
        <begin position="1"/>
        <end position="27"/>
    </location>
</feature>
<proteinExistence type="predicted"/>
<dbReference type="Proteomes" id="UP001186104">
    <property type="component" value="Unassembled WGS sequence"/>
</dbReference>
<dbReference type="RefSeq" id="WP_317534162.1">
    <property type="nucleotide sequence ID" value="NZ_JAWLKF010000018.1"/>
</dbReference>
<keyword evidence="3" id="KW-1185">Reference proteome</keyword>
<gene>
    <name evidence="2" type="ORF">R3P93_22565</name>
</gene>
<reference evidence="2 3" key="1">
    <citation type="submission" date="2023-10" db="EMBL/GenBank/DDBJ databases">
        <title>Development of a sustainable strategy for remediation of hydrocarbon-contaminated territories based on the waste exchange concept.</title>
        <authorList>
            <person name="Krivoruchko A."/>
        </authorList>
    </citation>
    <scope>NUCLEOTIDE SEQUENCE [LARGE SCALE GENOMIC DNA]</scope>
    <source>
        <strain evidence="2 3">IEGM 1327</strain>
    </source>
</reference>
<evidence type="ECO:0000313" key="3">
    <source>
        <dbReference type="Proteomes" id="UP001186104"/>
    </source>
</evidence>
<dbReference type="EMBL" id="JAWLKF010000018">
    <property type="protein sequence ID" value="MDV6305357.1"/>
    <property type="molecule type" value="Genomic_DNA"/>
</dbReference>
<evidence type="ECO:0008006" key="4">
    <source>
        <dbReference type="Google" id="ProtNLM"/>
    </source>
</evidence>